<feature type="signal peptide" evidence="1">
    <location>
        <begin position="1"/>
        <end position="19"/>
    </location>
</feature>
<name>A0A1X6WKX8_9ENTE</name>
<keyword evidence="1" id="KW-0732">Signal</keyword>
<gene>
    <name evidence="2" type="ORF">FM121_02315</name>
</gene>
<dbReference type="EMBL" id="FWFD01000005">
    <property type="protein sequence ID" value="SLM84900.1"/>
    <property type="molecule type" value="Genomic_DNA"/>
</dbReference>
<organism evidence="2 3">
    <name type="scientific">Vagococcus fluvialis bH819</name>
    <dbReference type="NCBI Taxonomy" id="1255619"/>
    <lineage>
        <taxon>Bacteria</taxon>
        <taxon>Bacillati</taxon>
        <taxon>Bacillota</taxon>
        <taxon>Bacilli</taxon>
        <taxon>Lactobacillales</taxon>
        <taxon>Enterococcaceae</taxon>
        <taxon>Vagococcus</taxon>
    </lineage>
</organism>
<proteinExistence type="predicted"/>
<keyword evidence="2" id="KW-0449">Lipoprotein</keyword>
<feature type="chain" id="PRO_5038523680" evidence="1">
    <location>
        <begin position="20"/>
        <end position="373"/>
    </location>
</feature>
<evidence type="ECO:0000313" key="2">
    <source>
        <dbReference type="EMBL" id="SLM84900.1"/>
    </source>
</evidence>
<dbReference type="PROSITE" id="PS51257">
    <property type="entry name" value="PROKAR_LIPOPROTEIN"/>
    <property type="match status" value="1"/>
</dbReference>
<keyword evidence="3" id="KW-1185">Reference proteome</keyword>
<protein>
    <submittedName>
        <fullName evidence="2">Lipoprotein, putative</fullName>
    </submittedName>
</protein>
<dbReference type="OrthoDB" id="2199492at2"/>
<evidence type="ECO:0000256" key="1">
    <source>
        <dbReference type="SAM" id="SignalP"/>
    </source>
</evidence>
<reference evidence="3" key="1">
    <citation type="submission" date="2017-02" db="EMBL/GenBank/DDBJ databases">
        <authorList>
            <person name="Dridi B."/>
        </authorList>
    </citation>
    <scope>NUCLEOTIDE SEQUENCE [LARGE SCALE GENOMIC DNA]</scope>
    <source>
        <strain evidence="3">bH819</strain>
    </source>
</reference>
<sequence>MKKKLGTVASLSLAVIILASCGKSPQDEFIGYMESQNKQTVGTWDFNMAIEEIEVTDSPEAKTNPMINMMVTQIKDASIDGTVKADLEKEKAFGIDMKVKALGMEMPINMVGSFGKEPKMYLATDIYEYIMNIVGSMSQGAVDTSQLDMSKLKGKYLDLLDIDADTASKKELQDASKQFQQSEKNRQEMTKKYTEFLTGLDKKTFTKKEDVVTHTFTKEELTQMIKITADSTKDKSADLDKAFDEIKDISVKTSVDIKKDKTTMAIKMVPKDTEAGIKSLKMKMSTTMKDKKADIKLPKKEDIISSKELEKLFPQGAPAGQKEEISDADFQEATKALKEHKDQIDDKTKENLLANYKTVLSEEQYKEIESILK</sequence>
<dbReference type="Proteomes" id="UP000195918">
    <property type="component" value="Unassembled WGS sequence"/>
</dbReference>
<dbReference type="RefSeq" id="WP_086950547.1">
    <property type="nucleotide sequence ID" value="NZ_FWFD01000005.1"/>
</dbReference>
<dbReference type="AlphaFoldDB" id="A0A1X6WKX8"/>
<accession>A0A1X6WKX8</accession>
<evidence type="ECO:0000313" key="3">
    <source>
        <dbReference type="Proteomes" id="UP000195918"/>
    </source>
</evidence>